<dbReference type="EMBL" id="QKTX01000002">
    <property type="protein sequence ID" value="PZV86152.1"/>
    <property type="molecule type" value="Genomic_DNA"/>
</dbReference>
<dbReference type="InterPro" id="IPR044023">
    <property type="entry name" value="Ig_7"/>
</dbReference>
<evidence type="ECO:0000256" key="1">
    <source>
        <dbReference type="SAM" id="MobiDB-lite"/>
    </source>
</evidence>
<organism evidence="3 4">
    <name type="scientific">Algoriphagus aquaeductus</name>
    <dbReference type="NCBI Taxonomy" id="475299"/>
    <lineage>
        <taxon>Bacteria</taxon>
        <taxon>Pseudomonadati</taxon>
        <taxon>Bacteroidota</taxon>
        <taxon>Cytophagia</taxon>
        <taxon>Cytophagales</taxon>
        <taxon>Cyclobacteriaceae</taxon>
        <taxon>Algoriphagus</taxon>
    </lineage>
</organism>
<dbReference type="AlphaFoldDB" id="A0A326RWW4"/>
<proteinExistence type="predicted"/>
<feature type="region of interest" description="Disordered" evidence="1">
    <location>
        <begin position="256"/>
        <end position="283"/>
    </location>
</feature>
<sequence>MKTKTFTNFSIGLWSLVLMIFMVSCTQFEDADLVSDQNDEMAVSGLENARISTSALLTPILWTGGNGGNATCADAGIYEFSSGRNNYEDGAFSMTWPEGFTVNVSVDGKSLSWSFDAPEGYCLENIAVIVKGSNSSHIYKYGPGVTGDTGLTPPMTGGKKPTVAGLSNLTFCYNLTEAPDAPTGDNQSDCLENGPLTATADAPDGATVIWYNDEFGGNVVEDPSLNVVGSVTYWAASLLFDGCESETRTPITLTLEDCGDDDGGGDDDPDTCGEETGYGGNSEGDGSAWWFYFDTQGPASQAIYAGQELTDGAVSYDSGTGMFTIDLGSWSLQDVSDPVKAQGYSTLPGSRPASGLFTLYKGSSLTFSGDGSRYYVIHLDLTKECETE</sequence>
<gene>
    <name evidence="3" type="ORF">CLV31_10247</name>
</gene>
<feature type="compositionally biased region" description="Acidic residues" evidence="1">
    <location>
        <begin position="257"/>
        <end position="273"/>
    </location>
</feature>
<dbReference type="Pfam" id="PF19081">
    <property type="entry name" value="Ig_7"/>
    <property type="match status" value="1"/>
</dbReference>
<dbReference type="PROSITE" id="PS51257">
    <property type="entry name" value="PROKAR_LIPOPROTEIN"/>
    <property type="match status" value="1"/>
</dbReference>
<keyword evidence="4" id="KW-1185">Reference proteome</keyword>
<evidence type="ECO:0000313" key="4">
    <source>
        <dbReference type="Proteomes" id="UP000248917"/>
    </source>
</evidence>
<feature type="domain" description="Ig-like" evidence="2">
    <location>
        <begin position="179"/>
        <end position="254"/>
    </location>
</feature>
<dbReference type="RefSeq" id="WP_111391320.1">
    <property type="nucleotide sequence ID" value="NZ_QKTX01000002.1"/>
</dbReference>
<dbReference type="Proteomes" id="UP000248917">
    <property type="component" value="Unassembled WGS sequence"/>
</dbReference>
<evidence type="ECO:0000259" key="2">
    <source>
        <dbReference type="Pfam" id="PF19081"/>
    </source>
</evidence>
<name>A0A326RWW4_9BACT</name>
<reference evidence="3 4" key="1">
    <citation type="submission" date="2018-06" db="EMBL/GenBank/DDBJ databases">
        <title>Genomic Encyclopedia of Archaeal and Bacterial Type Strains, Phase II (KMG-II): from individual species to whole genera.</title>
        <authorList>
            <person name="Goeker M."/>
        </authorList>
    </citation>
    <scope>NUCLEOTIDE SEQUENCE [LARGE SCALE GENOMIC DNA]</scope>
    <source>
        <strain evidence="3 4">T4</strain>
    </source>
</reference>
<dbReference type="OrthoDB" id="831702at2"/>
<protein>
    <recommendedName>
        <fullName evidence="2">Ig-like domain-containing protein</fullName>
    </recommendedName>
</protein>
<comment type="caution">
    <text evidence="3">The sequence shown here is derived from an EMBL/GenBank/DDBJ whole genome shotgun (WGS) entry which is preliminary data.</text>
</comment>
<evidence type="ECO:0000313" key="3">
    <source>
        <dbReference type="EMBL" id="PZV86152.1"/>
    </source>
</evidence>
<accession>A0A326RWW4</accession>